<gene>
    <name evidence="1" type="ORF">HELGO_WM11330</name>
</gene>
<dbReference type="PROSITE" id="PS51257">
    <property type="entry name" value="PROKAR_LIPOPROTEIN"/>
    <property type="match status" value="1"/>
</dbReference>
<name>A0A6S6S279_9BACT</name>
<proteinExistence type="predicted"/>
<protein>
    <recommendedName>
        <fullName evidence="2">Lipoprotein</fullName>
    </recommendedName>
</protein>
<reference evidence="1" key="1">
    <citation type="submission" date="2020-01" db="EMBL/GenBank/DDBJ databases">
        <authorList>
            <person name="Meier V. D."/>
            <person name="Meier V D."/>
        </authorList>
    </citation>
    <scope>NUCLEOTIDE SEQUENCE</scope>
    <source>
        <strain evidence="1">HLG_WM_MAG_05</strain>
    </source>
</reference>
<evidence type="ECO:0008006" key="2">
    <source>
        <dbReference type="Google" id="ProtNLM"/>
    </source>
</evidence>
<dbReference type="EMBL" id="CACVAU010000011">
    <property type="protein sequence ID" value="CAA6803680.1"/>
    <property type="molecule type" value="Genomic_DNA"/>
</dbReference>
<sequence length="308" mass="34134">MTFRNLAITTLATLFLVGCGSSDSGDVSYATLPSGKVFVFFDNNTGKQYRYDTDKKSYEDMNSDTTKIYDMTGKNGKVYTWDHEINTTTETYEQKIVMLHDDYTIGQSLPYTEFHYLAHLHEETNGTHTFAAHSNTEFNPANNDVKKDAALATLNTALKTHAEVKQEIANVLPSGETLCNFYVLGHEDHDENAVGSNEVEEKSAHIALTDKGTVRIYKDSNITNKLEENQSSFSLDGVSACTEDKSSIIKNDEDGVMIYSADSQTLYLLDSHGKDFHVHSSWKVSQLLPAGFTPTQMGGTGEAGEHVH</sequence>
<dbReference type="AlphaFoldDB" id="A0A6S6S279"/>
<accession>A0A6S6S279</accession>
<organism evidence="1">
    <name type="scientific">uncultured Sulfurovum sp</name>
    <dbReference type="NCBI Taxonomy" id="269237"/>
    <lineage>
        <taxon>Bacteria</taxon>
        <taxon>Pseudomonadati</taxon>
        <taxon>Campylobacterota</taxon>
        <taxon>Epsilonproteobacteria</taxon>
        <taxon>Campylobacterales</taxon>
        <taxon>Sulfurovaceae</taxon>
        <taxon>Sulfurovum</taxon>
        <taxon>environmental samples</taxon>
    </lineage>
</organism>
<evidence type="ECO:0000313" key="1">
    <source>
        <dbReference type="EMBL" id="CAA6803680.1"/>
    </source>
</evidence>